<dbReference type="InterPro" id="IPR050353">
    <property type="entry name" value="PyrK_electron_transfer"/>
</dbReference>
<accession>A0AB39UPA1</accession>
<evidence type="ECO:0000313" key="3">
    <source>
        <dbReference type="EMBL" id="XDS45718.1"/>
    </source>
</evidence>
<dbReference type="AlphaFoldDB" id="A0AB39UPA1"/>
<evidence type="ECO:0000313" key="5">
    <source>
        <dbReference type="EMBL" id="XDS50718.1"/>
    </source>
</evidence>
<dbReference type="SUPFAM" id="SSF63380">
    <property type="entry name" value="Riboflavin synthase domain-like"/>
    <property type="match status" value="1"/>
</dbReference>
<dbReference type="InterPro" id="IPR037117">
    <property type="entry name" value="Dihydroorotate_DH_ele_sf"/>
</dbReference>
<dbReference type="SUPFAM" id="SSF52343">
    <property type="entry name" value="Ferredoxin reductase-like, C-terminal NADP-linked domain"/>
    <property type="match status" value="1"/>
</dbReference>
<dbReference type="InterPro" id="IPR019480">
    <property type="entry name" value="Dihydroorotate_DH_Fe-S-bd"/>
</dbReference>
<dbReference type="GO" id="GO:0016491">
    <property type="term" value="F:oxidoreductase activity"/>
    <property type="evidence" value="ECO:0007669"/>
    <property type="project" value="InterPro"/>
</dbReference>
<dbReference type="Pfam" id="PF10418">
    <property type="entry name" value="DHODB_Fe-S_bind"/>
    <property type="match status" value="1"/>
</dbReference>
<dbReference type="EMBL" id="CP129683">
    <property type="protein sequence ID" value="XDS50718.1"/>
    <property type="molecule type" value="Genomic_DNA"/>
</dbReference>
<dbReference type="CDD" id="cd06218">
    <property type="entry name" value="DHOD_e_trans"/>
    <property type="match status" value="1"/>
</dbReference>
<dbReference type="Gene3D" id="2.40.30.10">
    <property type="entry name" value="Translation factors"/>
    <property type="match status" value="1"/>
</dbReference>
<dbReference type="PROSITE" id="PS51384">
    <property type="entry name" value="FAD_FR"/>
    <property type="match status" value="1"/>
</dbReference>
<dbReference type="PANTHER" id="PTHR43513:SF3">
    <property type="entry name" value="DIHYDROOROTATE DEHYDROGENASE B (NAD(+)), ELECTRON TRANSFER SUBUNIT-RELATED"/>
    <property type="match status" value="1"/>
</dbReference>
<dbReference type="InterPro" id="IPR017938">
    <property type="entry name" value="Riboflavin_synthase-like_b-brl"/>
</dbReference>
<dbReference type="Gene3D" id="2.10.240.10">
    <property type="entry name" value="Dihydroorotate dehydrogenase, electron transfer subunit"/>
    <property type="match status" value="1"/>
</dbReference>
<dbReference type="InterPro" id="IPR017927">
    <property type="entry name" value="FAD-bd_FR_type"/>
</dbReference>
<dbReference type="PANTHER" id="PTHR43513">
    <property type="entry name" value="DIHYDROOROTATE DEHYDROGENASE B (NAD(+)), ELECTRON TRANSFER SUBUNIT"/>
    <property type="match status" value="1"/>
</dbReference>
<reference evidence="5" key="1">
    <citation type="submission" date="2023-07" db="EMBL/GenBank/DDBJ databases">
        <title>Bifidobacterium aquikefiriaerophilum sp. nov. and Bifidobacterium eccum sp. nov., isolated from water kefir.</title>
        <authorList>
            <person name="Breselge S."/>
            <person name="Bellassi P."/>
            <person name="Barcenilla C."/>
            <person name="Alvarez-Ordonez A."/>
            <person name="Morelli L."/>
            <person name="Cotter P.D."/>
        </authorList>
    </citation>
    <scope>NUCLEOTIDE SEQUENCE</scope>
    <source>
        <strain evidence="5">WK012_4_13</strain>
        <strain evidence="4">WK013_4_14</strain>
        <strain evidence="3">WK048_4_13</strain>
    </source>
</reference>
<dbReference type="EMBL" id="CP129682">
    <property type="protein sequence ID" value="XDS49501.1"/>
    <property type="molecule type" value="Genomic_DNA"/>
</dbReference>
<feature type="region of interest" description="Disordered" evidence="1">
    <location>
        <begin position="1"/>
        <end position="37"/>
    </location>
</feature>
<dbReference type="KEGG" id="bfk:QN062_00415"/>
<name>A0AB39UPA1_9BIFI</name>
<evidence type="ECO:0000259" key="2">
    <source>
        <dbReference type="PROSITE" id="PS51384"/>
    </source>
</evidence>
<evidence type="ECO:0000256" key="1">
    <source>
        <dbReference type="SAM" id="MobiDB-lite"/>
    </source>
</evidence>
<feature type="domain" description="FAD-binding FR-type" evidence="2">
    <location>
        <begin position="76"/>
        <end position="173"/>
    </location>
</feature>
<dbReference type="InterPro" id="IPR039261">
    <property type="entry name" value="FNR_nucleotide-bd"/>
</dbReference>
<protein>
    <submittedName>
        <fullName evidence="5">Dihydroorotate dehydrogenase electron transfer subunit</fullName>
    </submittedName>
</protein>
<dbReference type="Gene3D" id="3.40.50.80">
    <property type="entry name" value="Nucleotide-binding domain of ferredoxin-NADP reductase (FNR) module"/>
    <property type="match status" value="1"/>
</dbReference>
<feature type="compositionally biased region" description="Basic and acidic residues" evidence="1">
    <location>
        <begin position="12"/>
        <end position="23"/>
    </location>
</feature>
<sequence length="330" mass="35827">MPNQFIPTRIKASNEDSSAERYGHMSPNHENCPHNEISGLSVSARDASCSEASRQGGLAHGGGSSDVVIDGASYLPSRHTVPIVSVDMLDEGVVQLVIRDRYIAEHAQPAQFANLYTHDGLRLMPRPFGICEIHGDEVSFVFAIVGAGTAQFSRLKAGDRIDVLGPLGTSFDLDASARYLLVGGGLGVPPLIQAAQELHREGRTEQVTAIFGYRRNHFADAIVGRYTEDVRSIDETEGNVITVLDRMEDELAQGSDRIVILSCGPTPMMKAIAGWASRRSIPTQFNLEERMGCGYGTCVVCVVDTIHGRKKVCLDGPVFTAQELGWEDEK</sequence>
<proteinExistence type="predicted"/>
<evidence type="ECO:0000313" key="4">
    <source>
        <dbReference type="EMBL" id="XDS49501.1"/>
    </source>
</evidence>
<gene>
    <name evidence="5" type="ORF">QN062_00415</name>
    <name evidence="4" type="ORF">QN216_04425</name>
    <name evidence="3" type="ORF">QN217_06025</name>
</gene>
<organism evidence="5">
    <name type="scientific">Bifidobacterium fermentum</name>
    <dbReference type="NCBI Taxonomy" id="3059035"/>
    <lineage>
        <taxon>Bacteria</taxon>
        <taxon>Bacillati</taxon>
        <taxon>Actinomycetota</taxon>
        <taxon>Actinomycetes</taxon>
        <taxon>Bifidobacteriales</taxon>
        <taxon>Bifidobacteriaceae</taxon>
        <taxon>Bifidobacterium</taxon>
    </lineage>
</organism>
<dbReference type="EMBL" id="CP129675">
    <property type="protein sequence ID" value="XDS45718.1"/>
    <property type="molecule type" value="Genomic_DNA"/>
</dbReference>